<dbReference type="SUPFAM" id="SSF47095">
    <property type="entry name" value="HMG-box"/>
    <property type="match status" value="1"/>
</dbReference>
<dbReference type="Proteomes" id="UP001174677">
    <property type="component" value="Chromosome 10"/>
</dbReference>
<protein>
    <recommendedName>
        <fullName evidence="11">HMG box domain-containing protein</fullName>
    </recommendedName>
</protein>
<dbReference type="EMBL" id="JARPOI010000010">
    <property type="protein sequence ID" value="KAJ9169535.1"/>
    <property type="molecule type" value="Genomic_DNA"/>
</dbReference>
<evidence type="ECO:0000313" key="9">
    <source>
        <dbReference type="EMBL" id="KAJ9169535.1"/>
    </source>
</evidence>
<comment type="subcellular location">
    <subcellularLocation>
        <location evidence="1">Nucleus</location>
    </subcellularLocation>
</comment>
<keyword evidence="4" id="KW-0863">Zinc-finger</keyword>
<sequence length="209" mass="24016">MATLNHLFELLEKICYLQCGFCDTILLVSVPCSSLSMVVTVRRGHYTSPLFVNMMKVSFVPFQFLASFSMIIRFGPEEADIQKALNNIHRSSSMLAYFDNELEDNKNPLNPPENRQRAPSAYDCFIKKEIRRFKAENPSMAHKEAFNTAAKNWASFPPIHYKEGRESGDEQEEENGTWSCDATEVNTEGNGFHERKVPRHSIWARIPFE</sequence>
<organism evidence="9 10">
    <name type="scientific">Hevea brasiliensis</name>
    <name type="common">Para rubber tree</name>
    <name type="synonym">Siphonia brasiliensis</name>
    <dbReference type="NCBI Taxonomy" id="3981"/>
    <lineage>
        <taxon>Eukaryota</taxon>
        <taxon>Viridiplantae</taxon>
        <taxon>Streptophyta</taxon>
        <taxon>Embryophyta</taxon>
        <taxon>Tracheophyta</taxon>
        <taxon>Spermatophyta</taxon>
        <taxon>Magnoliopsida</taxon>
        <taxon>eudicotyledons</taxon>
        <taxon>Gunneridae</taxon>
        <taxon>Pentapetalae</taxon>
        <taxon>rosids</taxon>
        <taxon>fabids</taxon>
        <taxon>Malpighiales</taxon>
        <taxon>Euphorbiaceae</taxon>
        <taxon>Crotonoideae</taxon>
        <taxon>Micrandreae</taxon>
        <taxon>Hevea</taxon>
    </lineage>
</organism>
<evidence type="ECO:0000256" key="2">
    <source>
        <dbReference type="ARBA" id="ARBA00010325"/>
    </source>
</evidence>
<dbReference type="PANTHER" id="PTHR31675">
    <property type="entry name" value="PROTEIN YABBY 6-RELATED"/>
    <property type="match status" value="1"/>
</dbReference>
<keyword evidence="5" id="KW-0862">Zinc</keyword>
<reference evidence="9 10" key="1">
    <citation type="journal article" date="2023" name="Plant Biotechnol. J.">
        <title>Chromosome-level wild Hevea brasiliensis genome provides new tools for genomic-assisted breeding and valuable loci to elevate rubber yield.</title>
        <authorList>
            <person name="Cheng H."/>
            <person name="Song X."/>
            <person name="Hu Y."/>
            <person name="Wu T."/>
            <person name="Yang Q."/>
            <person name="An Z."/>
            <person name="Feng S."/>
            <person name="Deng Z."/>
            <person name="Wu W."/>
            <person name="Zeng X."/>
            <person name="Tu M."/>
            <person name="Wang X."/>
            <person name="Huang H."/>
        </authorList>
    </citation>
    <scope>NUCLEOTIDE SEQUENCE [LARGE SCALE GENOMIC DNA]</scope>
    <source>
        <strain evidence="9">MT/VB/25A 57/8</strain>
    </source>
</reference>
<evidence type="ECO:0000259" key="7">
    <source>
        <dbReference type="Pfam" id="PF04690"/>
    </source>
</evidence>
<evidence type="ECO:0000313" key="10">
    <source>
        <dbReference type="Proteomes" id="UP001174677"/>
    </source>
</evidence>
<evidence type="ECO:0000256" key="6">
    <source>
        <dbReference type="ARBA" id="ARBA00023242"/>
    </source>
</evidence>
<evidence type="ECO:0000256" key="5">
    <source>
        <dbReference type="ARBA" id="ARBA00022833"/>
    </source>
</evidence>
<feature type="domain" description="YABBY protein C-terminal" evidence="7">
    <location>
        <begin position="105"/>
        <end position="162"/>
    </location>
</feature>
<comment type="similarity">
    <text evidence="2">Belongs to the YABBY family.</text>
</comment>
<name>A0ABQ9LQM0_HEVBR</name>
<evidence type="ECO:0008006" key="11">
    <source>
        <dbReference type="Google" id="ProtNLM"/>
    </source>
</evidence>
<dbReference type="PANTHER" id="PTHR31675:SF8">
    <property type="entry name" value="AXIAL REGULATOR YABBY 4"/>
    <property type="match status" value="1"/>
</dbReference>
<dbReference type="InterPro" id="IPR006780">
    <property type="entry name" value="YABBY"/>
</dbReference>
<evidence type="ECO:0000256" key="4">
    <source>
        <dbReference type="ARBA" id="ARBA00022771"/>
    </source>
</evidence>
<comment type="caution">
    <text evidence="9">The sequence shown here is derived from an EMBL/GenBank/DDBJ whole genome shotgun (WGS) entry which is preliminary data.</text>
</comment>
<keyword evidence="3" id="KW-0479">Metal-binding</keyword>
<accession>A0ABQ9LQM0</accession>
<keyword evidence="10" id="KW-1185">Reference proteome</keyword>
<keyword evidence="6" id="KW-0539">Nucleus</keyword>
<evidence type="ECO:0000259" key="8">
    <source>
        <dbReference type="Pfam" id="PF24868"/>
    </source>
</evidence>
<feature type="domain" description="YABBY N-terminal" evidence="8">
    <location>
        <begin position="12"/>
        <end position="62"/>
    </location>
</feature>
<dbReference type="Pfam" id="PF04690">
    <property type="entry name" value="YABBY"/>
    <property type="match status" value="1"/>
</dbReference>
<dbReference type="InterPro" id="IPR056776">
    <property type="entry name" value="YABBY_N"/>
</dbReference>
<evidence type="ECO:0000256" key="3">
    <source>
        <dbReference type="ARBA" id="ARBA00022723"/>
    </source>
</evidence>
<evidence type="ECO:0000256" key="1">
    <source>
        <dbReference type="ARBA" id="ARBA00004123"/>
    </source>
</evidence>
<dbReference type="Pfam" id="PF24868">
    <property type="entry name" value="YABBY_N"/>
    <property type="match status" value="1"/>
</dbReference>
<dbReference type="InterPro" id="IPR036910">
    <property type="entry name" value="HMG_box_dom_sf"/>
</dbReference>
<gene>
    <name evidence="9" type="ORF">P3X46_017717</name>
</gene>
<dbReference type="Gene3D" id="1.10.30.10">
    <property type="entry name" value="High mobility group box domain"/>
    <property type="match status" value="1"/>
</dbReference>
<dbReference type="InterPro" id="IPR056775">
    <property type="entry name" value="YABBY_C"/>
</dbReference>
<proteinExistence type="inferred from homology"/>